<accession>A0A8J1UXH6</accession>
<keyword evidence="3" id="KW-1185">Reference proteome</keyword>
<organism evidence="2 3">
    <name type="scientific">Owenia fusiformis</name>
    <name type="common">Polychaete worm</name>
    <dbReference type="NCBI Taxonomy" id="6347"/>
    <lineage>
        <taxon>Eukaryota</taxon>
        <taxon>Metazoa</taxon>
        <taxon>Spiralia</taxon>
        <taxon>Lophotrochozoa</taxon>
        <taxon>Annelida</taxon>
        <taxon>Polychaeta</taxon>
        <taxon>Sedentaria</taxon>
        <taxon>Canalipalpata</taxon>
        <taxon>Sabellida</taxon>
        <taxon>Oweniida</taxon>
        <taxon>Oweniidae</taxon>
        <taxon>Owenia</taxon>
    </lineage>
</organism>
<protein>
    <submittedName>
        <fullName evidence="2">Uncharacterized protein</fullName>
    </submittedName>
</protein>
<gene>
    <name evidence="2" type="ORF">OFUS_LOCUS11640</name>
</gene>
<feature type="region of interest" description="Disordered" evidence="1">
    <location>
        <begin position="224"/>
        <end position="246"/>
    </location>
</feature>
<feature type="region of interest" description="Disordered" evidence="1">
    <location>
        <begin position="173"/>
        <end position="196"/>
    </location>
</feature>
<sequence>MDQSTRPGEKRRNLRQSTSEPPVKSPGTMDGFSCDFSRISITSMEEPISEGSYQNNVTVNGVHLQPEELPGFMAPYTPLRNVYDFSDNNNQSEFTQQAVQVQQQHQSEPMNYIKCNECPQQENSTLPRRHAVPKYRKKRRDSQCLMDCYKTAKEERRRKVSCKEITLEFLRRKSSGGGNQKPEIRSVSPFDDSISEQHESPHIISPLMFRFLEDTDIAKQVDSGKIPPLKSMQGRRGRKTGIVAPPPQWLNEKVHQDNADSSDTSSVNLSLGENIHYPSPSHSNVSDSVLLGLDQNQGPRISTGSFPGEPTIPAFNRPLSPSARCFSMEGYNGAEMREQKQDTQILLFDSTPDLTIDNPRFPSMRNCRRGAICYDYIDTLTWREPPRQAAGSSISSTSETPY</sequence>
<name>A0A8J1UXH6_OWEFU</name>
<evidence type="ECO:0000313" key="2">
    <source>
        <dbReference type="EMBL" id="CAH1785612.1"/>
    </source>
</evidence>
<dbReference type="AlphaFoldDB" id="A0A8J1UXH6"/>
<evidence type="ECO:0000256" key="1">
    <source>
        <dbReference type="SAM" id="MobiDB-lite"/>
    </source>
</evidence>
<dbReference type="Proteomes" id="UP000749559">
    <property type="component" value="Unassembled WGS sequence"/>
</dbReference>
<reference evidence="2" key="1">
    <citation type="submission" date="2022-03" db="EMBL/GenBank/DDBJ databases">
        <authorList>
            <person name="Martin C."/>
        </authorList>
    </citation>
    <scope>NUCLEOTIDE SEQUENCE</scope>
</reference>
<feature type="region of interest" description="Disordered" evidence="1">
    <location>
        <begin position="1"/>
        <end position="32"/>
    </location>
</feature>
<comment type="caution">
    <text evidence="2">The sequence shown here is derived from an EMBL/GenBank/DDBJ whole genome shotgun (WGS) entry which is preliminary data.</text>
</comment>
<evidence type="ECO:0000313" key="3">
    <source>
        <dbReference type="Proteomes" id="UP000749559"/>
    </source>
</evidence>
<dbReference type="EMBL" id="CAIIXF020000006">
    <property type="protein sequence ID" value="CAH1785612.1"/>
    <property type="molecule type" value="Genomic_DNA"/>
</dbReference>
<proteinExistence type="predicted"/>
<dbReference type="OrthoDB" id="10672486at2759"/>